<sequence length="403" mass="46931">MKCHYEVLGVPLNASEDDLKKSYRKLALKWHPDKNLENSDQAKKEFQFIQAAYEVLSDPQERAWYDKHRDAILLGAKGAEYQENAVNLFEYFTSACYSGYGDDEESFYGVYGELFNRIAAEDMEFSQDQDSDFEIPDFGDSTSNYSEVVRPFYAYWSAYCTLRPYSWLDKYNIDTLKEVPRRVQRLMEKDNKKLRDAGRKQRNEEVRALVNFVRKRDPRVKAYIKLLEEKTAQNALKTKLQQERHREKRRQLLNETTSTTSFGFTEMSDLEKQLRDIEAQYASSVETSDCGSDSESGVDENEDDTPKEYEETAYQSNEKLEQKGNEECVSKEENLENITIDSENSDQDLLDLYCPACKKNFKTVKSRESHDRSKKHQSKVRALRKVMLEDESGDGEESDDDIG</sequence>
<protein>
    <submittedName>
        <fullName evidence="1">DnaJ subfamily C member 21</fullName>
    </submittedName>
</protein>
<dbReference type="InterPro" id="IPR036236">
    <property type="entry name" value="Znf_C2H2_sf"/>
</dbReference>
<dbReference type="GO" id="GO:0008270">
    <property type="term" value="F:zinc ion binding"/>
    <property type="evidence" value="ECO:0007669"/>
    <property type="project" value="UniProtKB-KW"/>
</dbReference>
<dbReference type="InterPro" id="IPR036869">
    <property type="entry name" value="J_dom_sf"/>
</dbReference>
<dbReference type="InterPro" id="IPR051964">
    <property type="entry name" value="Chaperone_stress_response"/>
</dbReference>
<dbReference type="Pfam" id="PF21884">
    <property type="entry name" value="ZUO1-like_ZHD"/>
    <property type="match status" value="1"/>
</dbReference>
<reference evidence="1 2" key="1">
    <citation type="submission" date="2016-03" db="EMBL/GenBank/DDBJ databases">
        <title>EvidentialGene: Evidence-directed Construction of Genes on Genomes.</title>
        <authorList>
            <person name="Gilbert D.G."/>
            <person name="Choi J.-H."/>
            <person name="Mockaitis K."/>
            <person name="Colbourne J."/>
            <person name="Pfrender M."/>
        </authorList>
    </citation>
    <scope>NUCLEOTIDE SEQUENCE [LARGE SCALE GENOMIC DNA]</scope>
    <source>
        <strain evidence="1 2">Xinb3</strain>
        <tissue evidence="1">Complete organism</tissue>
    </source>
</reference>
<dbReference type="InterPro" id="IPR001623">
    <property type="entry name" value="DnaJ_domain"/>
</dbReference>
<dbReference type="FunFam" id="1.10.287.110:FF:000046">
    <property type="entry name" value="dnaJ homolog subfamily C member 21"/>
    <property type="match status" value="1"/>
</dbReference>
<dbReference type="PROSITE" id="PS00636">
    <property type="entry name" value="DNAJ_1"/>
    <property type="match status" value="1"/>
</dbReference>
<keyword evidence="2" id="KW-1185">Reference proteome</keyword>
<dbReference type="InterPro" id="IPR018253">
    <property type="entry name" value="DnaJ_domain_CS"/>
</dbReference>
<dbReference type="CDD" id="cd06257">
    <property type="entry name" value="DnaJ"/>
    <property type="match status" value="1"/>
</dbReference>
<evidence type="ECO:0000313" key="1">
    <source>
        <dbReference type="EMBL" id="KZS14221.1"/>
    </source>
</evidence>
<dbReference type="Gene3D" id="1.10.287.110">
    <property type="entry name" value="DnaJ domain"/>
    <property type="match status" value="1"/>
</dbReference>
<name>A0A0P5TBQ3_9CRUS</name>
<dbReference type="Pfam" id="PF00226">
    <property type="entry name" value="DnaJ"/>
    <property type="match status" value="1"/>
</dbReference>
<dbReference type="InterPro" id="IPR022755">
    <property type="entry name" value="Znf_C2H2_jaz"/>
</dbReference>
<dbReference type="SUPFAM" id="SSF57667">
    <property type="entry name" value="beta-beta-alpha zinc fingers"/>
    <property type="match status" value="1"/>
</dbReference>
<dbReference type="Pfam" id="PF12171">
    <property type="entry name" value="zf-C2H2_jaz"/>
    <property type="match status" value="1"/>
</dbReference>
<dbReference type="OrthoDB" id="552049at2759"/>
<organism evidence="1 2">
    <name type="scientific">Daphnia magna</name>
    <dbReference type="NCBI Taxonomy" id="35525"/>
    <lineage>
        <taxon>Eukaryota</taxon>
        <taxon>Metazoa</taxon>
        <taxon>Ecdysozoa</taxon>
        <taxon>Arthropoda</taxon>
        <taxon>Crustacea</taxon>
        <taxon>Branchiopoda</taxon>
        <taxon>Diplostraca</taxon>
        <taxon>Cladocera</taxon>
        <taxon>Anomopoda</taxon>
        <taxon>Daphniidae</taxon>
        <taxon>Daphnia</taxon>
    </lineage>
</organism>
<dbReference type="GO" id="GO:0005737">
    <property type="term" value="C:cytoplasm"/>
    <property type="evidence" value="ECO:0007669"/>
    <property type="project" value="TreeGrafter"/>
</dbReference>
<dbReference type="AlphaFoldDB" id="A0A0P5TBQ3"/>
<dbReference type="SUPFAM" id="SSF46565">
    <property type="entry name" value="Chaperone J-domain"/>
    <property type="match status" value="1"/>
</dbReference>
<dbReference type="SMART" id="SM00451">
    <property type="entry name" value="ZnF_U1"/>
    <property type="match status" value="1"/>
</dbReference>
<dbReference type="InterPro" id="IPR003604">
    <property type="entry name" value="Matrin/U1-like-C_Znf_C2H2"/>
</dbReference>
<dbReference type="STRING" id="35525.A0A0P5TBQ3"/>
<accession>A0A0P5TBQ3</accession>
<evidence type="ECO:0000313" key="2">
    <source>
        <dbReference type="Proteomes" id="UP000076858"/>
    </source>
</evidence>
<dbReference type="PROSITE" id="PS00028">
    <property type="entry name" value="ZINC_FINGER_C2H2_1"/>
    <property type="match status" value="1"/>
</dbReference>
<dbReference type="SMART" id="SM00271">
    <property type="entry name" value="DnaJ"/>
    <property type="match status" value="1"/>
</dbReference>
<dbReference type="PROSITE" id="PS50076">
    <property type="entry name" value="DNAJ_2"/>
    <property type="match status" value="1"/>
</dbReference>
<dbReference type="GO" id="GO:0003676">
    <property type="term" value="F:nucleic acid binding"/>
    <property type="evidence" value="ECO:0007669"/>
    <property type="project" value="InterPro"/>
</dbReference>
<dbReference type="PANTHER" id="PTHR44029:SF1">
    <property type="entry name" value="DNAJ HOMOLOG SUBFAMILY C MEMBER 21"/>
    <property type="match status" value="1"/>
</dbReference>
<dbReference type="PANTHER" id="PTHR44029">
    <property type="entry name" value="DNAJ HOMOLOG SUBFAMILY C MEMBER 21"/>
    <property type="match status" value="1"/>
</dbReference>
<dbReference type="EMBL" id="LRGB01000996">
    <property type="protein sequence ID" value="KZS14221.1"/>
    <property type="molecule type" value="Genomic_DNA"/>
</dbReference>
<dbReference type="Gene3D" id="3.30.160.60">
    <property type="entry name" value="Classic Zinc Finger"/>
    <property type="match status" value="1"/>
</dbReference>
<dbReference type="InterPro" id="IPR054076">
    <property type="entry name" value="ZUO1-like_ZHD"/>
</dbReference>
<gene>
    <name evidence="1" type="ORF">APZ42_020420</name>
</gene>
<proteinExistence type="predicted"/>
<dbReference type="PRINTS" id="PR00625">
    <property type="entry name" value="JDOMAIN"/>
</dbReference>
<dbReference type="Proteomes" id="UP000076858">
    <property type="component" value="Unassembled WGS sequence"/>
</dbReference>
<dbReference type="InterPro" id="IPR013087">
    <property type="entry name" value="Znf_C2H2_type"/>
</dbReference>
<comment type="caution">
    <text evidence="1">The sequence shown here is derived from an EMBL/GenBank/DDBJ whole genome shotgun (WGS) entry which is preliminary data.</text>
</comment>